<dbReference type="GO" id="GO:0003677">
    <property type="term" value="F:DNA binding"/>
    <property type="evidence" value="ECO:0007669"/>
    <property type="project" value="UniProtKB-KW"/>
</dbReference>
<dbReference type="PROSITE" id="PS00028">
    <property type="entry name" value="ZINC_FINGER_C2H2_1"/>
    <property type="match status" value="5"/>
</dbReference>
<keyword evidence="6" id="KW-0805">Transcription regulation</keyword>
<dbReference type="InterPro" id="IPR036236">
    <property type="entry name" value="Znf_C2H2_sf"/>
</dbReference>
<feature type="domain" description="C2H2-type" evidence="11">
    <location>
        <begin position="142"/>
        <end position="169"/>
    </location>
</feature>
<dbReference type="GeneTree" id="ENSGT01150000286944"/>
<evidence type="ECO:0000256" key="3">
    <source>
        <dbReference type="ARBA" id="ARBA00022737"/>
    </source>
</evidence>
<dbReference type="Ensembl" id="ENSXMAT00000040286.1">
    <property type="protein sequence ID" value="ENSXMAP00000022172.1"/>
    <property type="gene ID" value="ENSXMAG00000025839.1"/>
</dbReference>
<dbReference type="SMART" id="SM00355">
    <property type="entry name" value="ZnF_C2H2"/>
    <property type="match status" value="6"/>
</dbReference>
<reference evidence="12" key="3">
    <citation type="submission" date="2025-08" db="UniProtKB">
        <authorList>
            <consortium name="Ensembl"/>
        </authorList>
    </citation>
    <scope>IDENTIFICATION</scope>
    <source>
        <strain evidence="12">JP 163 A</strain>
    </source>
</reference>
<evidence type="ECO:0000256" key="9">
    <source>
        <dbReference type="PROSITE-ProRule" id="PRU00042"/>
    </source>
</evidence>
<keyword evidence="2" id="KW-0479">Metal-binding</keyword>
<sequence>MSNRSEPGPSSDPPAVNSPTPAAGFPREQIELVVRIFPVNFRVELLLSSGLEGSRSHSGFLFVFGVKYRSRYDLFSSPWKARSKGHRCLLCSKTFQSAERLKAHQIVHSEERPHICSDCGASFKVLNSLKLHQRIHTGEKPYGCVECGASFSVSSSLKKHQRLHTGEKPYKCDECGKCFAESSALTVHRRTHTGEKPYQCDCGEAFKLAVSLRRHQRVHAGYQCDACGEIFATALIRANHKRSHKWLDVLQRNWRLRKLQMMSAGHGVVPGQTGPPRDLAVKRDWTES</sequence>
<feature type="domain" description="C2H2-type" evidence="11">
    <location>
        <begin position="198"/>
        <end position="224"/>
    </location>
</feature>
<evidence type="ECO:0000256" key="1">
    <source>
        <dbReference type="ARBA" id="ARBA00004123"/>
    </source>
</evidence>
<evidence type="ECO:0000256" key="10">
    <source>
        <dbReference type="SAM" id="MobiDB-lite"/>
    </source>
</evidence>
<feature type="compositionally biased region" description="Basic and acidic residues" evidence="10">
    <location>
        <begin position="279"/>
        <end position="288"/>
    </location>
</feature>
<evidence type="ECO:0000259" key="11">
    <source>
        <dbReference type="PROSITE" id="PS50157"/>
    </source>
</evidence>
<accession>A0A3B5PUD8</accession>
<dbReference type="GO" id="GO:0000981">
    <property type="term" value="F:DNA-binding transcription factor activity, RNA polymerase II-specific"/>
    <property type="evidence" value="ECO:0007669"/>
    <property type="project" value="TreeGrafter"/>
</dbReference>
<keyword evidence="5" id="KW-0862">Zinc</keyword>
<evidence type="ECO:0000256" key="6">
    <source>
        <dbReference type="ARBA" id="ARBA00023015"/>
    </source>
</evidence>
<evidence type="ECO:0000256" key="7">
    <source>
        <dbReference type="ARBA" id="ARBA00023163"/>
    </source>
</evidence>
<feature type="domain" description="C2H2-type" evidence="11">
    <location>
        <begin position="86"/>
        <end position="113"/>
    </location>
</feature>
<organism evidence="12 13">
    <name type="scientific">Xiphophorus maculatus</name>
    <name type="common">Southern platyfish</name>
    <name type="synonym">Platypoecilus maculatus</name>
    <dbReference type="NCBI Taxonomy" id="8083"/>
    <lineage>
        <taxon>Eukaryota</taxon>
        <taxon>Metazoa</taxon>
        <taxon>Chordata</taxon>
        <taxon>Craniata</taxon>
        <taxon>Vertebrata</taxon>
        <taxon>Euteleostomi</taxon>
        <taxon>Actinopterygii</taxon>
        <taxon>Neopterygii</taxon>
        <taxon>Teleostei</taxon>
        <taxon>Neoteleostei</taxon>
        <taxon>Acanthomorphata</taxon>
        <taxon>Ovalentaria</taxon>
        <taxon>Atherinomorphae</taxon>
        <taxon>Cyprinodontiformes</taxon>
        <taxon>Poeciliidae</taxon>
        <taxon>Poeciliinae</taxon>
        <taxon>Xiphophorus</taxon>
    </lineage>
</organism>
<feature type="domain" description="C2H2-type" evidence="11">
    <location>
        <begin position="170"/>
        <end position="197"/>
    </location>
</feature>
<dbReference type="PANTHER" id="PTHR24394:SF48">
    <property type="entry name" value="ZINC FINGER PROTEIN 771"/>
    <property type="match status" value="1"/>
</dbReference>
<dbReference type="Proteomes" id="UP000002852">
    <property type="component" value="Unassembled WGS sequence"/>
</dbReference>
<protein>
    <recommendedName>
        <fullName evidence="11">C2H2-type domain-containing protein</fullName>
    </recommendedName>
</protein>
<evidence type="ECO:0000313" key="13">
    <source>
        <dbReference type="Proteomes" id="UP000002852"/>
    </source>
</evidence>
<evidence type="ECO:0000256" key="5">
    <source>
        <dbReference type="ARBA" id="ARBA00022833"/>
    </source>
</evidence>
<feature type="region of interest" description="Disordered" evidence="10">
    <location>
        <begin position="265"/>
        <end position="288"/>
    </location>
</feature>
<dbReference type="Pfam" id="PF00096">
    <property type="entry name" value="zf-C2H2"/>
    <property type="match status" value="4"/>
</dbReference>
<keyword evidence="8" id="KW-0539">Nucleus</keyword>
<dbReference type="PROSITE" id="PS50157">
    <property type="entry name" value="ZINC_FINGER_C2H2_2"/>
    <property type="match status" value="6"/>
</dbReference>
<proteinExistence type="predicted"/>
<reference evidence="13" key="1">
    <citation type="submission" date="2012-01" db="EMBL/GenBank/DDBJ databases">
        <authorList>
            <person name="Walter R."/>
            <person name="Schartl M."/>
            <person name="Warren W."/>
        </authorList>
    </citation>
    <scope>NUCLEOTIDE SEQUENCE [LARGE SCALE GENOMIC DNA]</scope>
    <source>
        <strain evidence="13">JP 163 A</strain>
    </source>
</reference>
<dbReference type="SUPFAM" id="SSF57667">
    <property type="entry name" value="beta-beta-alpha zinc fingers"/>
    <property type="match status" value="3"/>
</dbReference>
<feature type="region of interest" description="Disordered" evidence="10">
    <location>
        <begin position="1"/>
        <end position="22"/>
    </location>
</feature>
<dbReference type="GO" id="GO:0008270">
    <property type="term" value="F:zinc ion binding"/>
    <property type="evidence" value="ECO:0007669"/>
    <property type="project" value="UniProtKB-KW"/>
</dbReference>
<dbReference type="InterPro" id="IPR013087">
    <property type="entry name" value="Znf_C2H2_type"/>
</dbReference>
<dbReference type="Gene3D" id="3.30.160.60">
    <property type="entry name" value="Classic Zinc Finger"/>
    <property type="match status" value="5"/>
</dbReference>
<reference evidence="13" key="2">
    <citation type="journal article" date="2013" name="Nat. Genet.">
        <title>The genome of the platyfish, Xiphophorus maculatus, provides insights into evolutionary adaptation and several complex traits.</title>
        <authorList>
            <person name="Schartl M."/>
            <person name="Walter R.B."/>
            <person name="Shen Y."/>
            <person name="Garcia T."/>
            <person name="Catchen J."/>
            <person name="Amores A."/>
            <person name="Braasch I."/>
            <person name="Chalopin D."/>
            <person name="Volff J.N."/>
            <person name="Lesch K.P."/>
            <person name="Bisazza A."/>
            <person name="Minx P."/>
            <person name="Hillier L."/>
            <person name="Wilson R.K."/>
            <person name="Fuerstenberg S."/>
            <person name="Boore J."/>
            <person name="Searle S."/>
            <person name="Postlethwait J.H."/>
            <person name="Warren W.C."/>
        </authorList>
    </citation>
    <scope>NUCLEOTIDE SEQUENCE [LARGE SCALE GENOMIC DNA]</scope>
    <source>
        <strain evidence="13">JP 163 A</strain>
    </source>
</reference>
<evidence type="ECO:0000256" key="2">
    <source>
        <dbReference type="ARBA" id="ARBA00022723"/>
    </source>
</evidence>
<evidence type="ECO:0000256" key="8">
    <source>
        <dbReference type="ARBA" id="ARBA00023242"/>
    </source>
</evidence>
<feature type="domain" description="C2H2-type" evidence="11">
    <location>
        <begin position="222"/>
        <end position="244"/>
    </location>
</feature>
<comment type="subcellular location">
    <subcellularLocation>
        <location evidence="1">Nucleus</location>
    </subcellularLocation>
</comment>
<keyword evidence="13" id="KW-1185">Reference proteome</keyword>
<name>A0A3B5PUD8_XIPMA</name>
<dbReference type="GO" id="GO:0005634">
    <property type="term" value="C:nucleus"/>
    <property type="evidence" value="ECO:0007669"/>
    <property type="project" value="UniProtKB-SubCell"/>
</dbReference>
<keyword evidence="4 9" id="KW-0863">Zinc-finger</keyword>
<keyword evidence="7" id="KW-0804">Transcription</keyword>
<evidence type="ECO:0000313" key="12">
    <source>
        <dbReference type="Ensembl" id="ENSXMAP00000022172.1"/>
    </source>
</evidence>
<reference evidence="12" key="4">
    <citation type="submission" date="2025-09" db="UniProtKB">
        <authorList>
            <consortium name="Ensembl"/>
        </authorList>
    </citation>
    <scope>IDENTIFICATION</scope>
    <source>
        <strain evidence="12">JP 163 A</strain>
    </source>
</reference>
<dbReference type="AlphaFoldDB" id="A0A3B5PUD8"/>
<feature type="domain" description="C2H2-type" evidence="11">
    <location>
        <begin position="114"/>
        <end position="141"/>
    </location>
</feature>
<evidence type="ECO:0000256" key="4">
    <source>
        <dbReference type="ARBA" id="ARBA00022771"/>
    </source>
</evidence>
<dbReference type="PANTHER" id="PTHR24394">
    <property type="entry name" value="ZINC FINGER PROTEIN"/>
    <property type="match status" value="1"/>
</dbReference>
<keyword evidence="3" id="KW-0677">Repeat</keyword>